<proteinExistence type="predicted"/>
<dbReference type="PANTHER" id="PTHR24123:SF33">
    <property type="entry name" value="PROTEIN HOS4"/>
    <property type="match status" value="1"/>
</dbReference>
<comment type="caution">
    <text evidence="3">The sequence shown here is derived from an EMBL/GenBank/DDBJ whole genome shotgun (WGS) entry which is preliminary data.</text>
</comment>
<dbReference type="OrthoDB" id="1896086at2759"/>
<gene>
    <name evidence="3" type="ORF">G7Y89_g13641</name>
</gene>
<dbReference type="EMBL" id="JAAMPI010001628">
    <property type="protein sequence ID" value="KAF4624529.1"/>
    <property type="molecule type" value="Genomic_DNA"/>
</dbReference>
<keyword evidence="4" id="KW-1185">Reference proteome</keyword>
<dbReference type="Proteomes" id="UP000566819">
    <property type="component" value="Unassembled WGS sequence"/>
</dbReference>
<evidence type="ECO:0000256" key="1">
    <source>
        <dbReference type="ARBA" id="ARBA00022737"/>
    </source>
</evidence>
<protein>
    <submittedName>
        <fullName evidence="3">Uncharacterized protein</fullName>
    </submittedName>
</protein>
<organism evidence="3 4">
    <name type="scientific">Cudoniella acicularis</name>
    <dbReference type="NCBI Taxonomy" id="354080"/>
    <lineage>
        <taxon>Eukaryota</taxon>
        <taxon>Fungi</taxon>
        <taxon>Dikarya</taxon>
        <taxon>Ascomycota</taxon>
        <taxon>Pezizomycotina</taxon>
        <taxon>Leotiomycetes</taxon>
        <taxon>Helotiales</taxon>
        <taxon>Tricladiaceae</taxon>
        <taxon>Cudoniella</taxon>
    </lineage>
</organism>
<keyword evidence="2" id="KW-0040">ANK repeat</keyword>
<sequence>MEEACAGGDFELVKESFASMLRSSDNTIPLTDRVMPGAIEVIQRSACLAARHGHTTIFSFLLDQGAPINASVAAAAFTGNNVELCQALLNHGWEPRAGEVHNLSILSSEISLRWMLEHRWNPNLYGHNDIHPLTVAAAYFPPSVVKILLDHGVSTRGTQAMHAAASMAGDDPTRFEVLDLLLQYDGDVDEMEVDPKGRNPPRQRTGFTGTPLHHAICTNSVEAFDYKISSSSKPDYIIKMKSSSVLLVFFVASALGGVLAPAPLPTRVIRDASPACTWVPTTQDPGTCSADVLTMYTTAPPVVTSVPPDPNVACSYHKQDPDEGIDQLHCPGATTSVSADLPPPTTNINACMVCTPYPINGDNCNTIQNCTPQIAVATVTVGSAPVHVGTLTGAVLYTSVSNALESLCPPVTQTTTSTQCSVTGHADIGGIKYVDSSESLDTGSLVVKVPTSGYNVTSLRDAMIASIALFIQTSTTGSNCFNVRYTVEELKRRDGLLGWVDEALRVPRSLLDFGGHEVLNPRDHPHPTKEQMTMCNGAYFHTANYYDPFWRTAPQPGPSDSINALFTFEASNSDQFLCEFLNMMVDGLTLLAPEFAVEDVELEEGINALCCLTDGGCQLES</sequence>
<evidence type="ECO:0000256" key="2">
    <source>
        <dbReference type="ARBA" id="ARBA00023043"/>
    </source>
</evidence>
<dbReference type="InterPro" id="IPR036770">
    <property type="entry name" value="Ankyrin_rpt-contain_sf"/>
</dbReference>
<dbReference type="SMART" id="SM00248">
    <property type="entry name" value="ANK"/>
    <property type="match status" value="4"/>
</dbReference>
<evidence type="ECO:0000313" key="3">
    <source>
        <dbReference type="EMBL" id="KAF4624529.1"/>
    </source>
</evidence>
<evidence type="ECO:0000313" key="4">
    <source>
        <dbReference type="Proteomes" id="UP000566819"/>
    </source>
</evidence>
<dbReference type="AlphaFoldDB" id="A0A8H4R6H8"/>
<dbReference type="Gene3D" id="1.25.40.20">
    <property type="entry name" value="Ankyrin repeat-containing domain"/>
    <property type="match status" value="1"/>
</dbReference>
<reference evidence="3 4" key="1">
    <citation type="submission" date="2020-03" db="EMBL/GenBank/DDBJ databases">
        <title>Draft Genome Sequence of Cudoniella acicularis.</title>
        <authorList>
            <person name="Buettner E."/>
            <person name="Kellner H."/>
        </authorList>
    </citation>
    <scope>NUCLEOTIDE SEQUENCE [LARGE SCALE GENOMIC DNA]</scope>
    <source>
        <strain evidence="3 4">DSM 108380</strain>
    </source>
</reference>
<accession>A0A8H4R6H8</accession>
<keyword evidence="1" id="KW-0677">Repeat</keyword>
<dbReference type="InterPro" id="IPR051165">
    <property type="entry name" value="Multifunctional_ANK_Repeat"/>
</dbReference>
<dbReference type="InterPro" id="IPR002110">
    <property type="entry name" value="Ankyrin_rpt"/>
</dbReference>
<dbReference type="SUPFAM" id="SSF48403">
    <property type="entry name" value="Ankyrin repeat"/>
    <property type="match status" value="1"/>
</dbReference>
<name>A0A8H4R6H8_9HELO</name>
<dbReference type="PANTHER" id="PTHR24123">
    <property type="entry name" value="ANKYRIN REPEAT-CONTAINING"/>
    <property type="match status" value="1"/>
</dbReference>